<organism evidence="1">
    <name type="scientific">freshwater metagenome</name>
    <dbReference type="NCBI Taxonomy" id="449393"/>
    <lineage>
        <taxon>unclassified sequences</taxon>
        <taxon>metagenomes</taxon>
        <taxon>ecological metagenomes</taxon>
    </lineage>
</organism>
<dbReference type="GO" id="GO:0005829">
    <property type="term" value="C:cytosol"/>
    <property type="evidence" value="ECO:0007669"/>
    <property type="project" value="TreeGrafter"/>
</dbReference>
<evidence type="ECO:0000313" key="1">
    <source>
        <dbReference type="EMBL" id="CAB4548600.1"/>
    </source>
</evidence>
<dbReference type="CDD" id="cd01745">
    <property type="entry name" value="GATase1_2"/>
    <property type="match status" value="1"/>
</dbReference>
<dbReference type="SUPFAM" id="SSF52317">
    <property type="entry name" value="Class I glutamine amidotransferase-like"/>
    <property type="match status" value="1"/>
</dbReference>
<dbReference type="PANTHER" id="PTHR43235:SF1">
    <property type="entry name" value="GLUTAMINE AMIDOTRANSFERASE PB2B2.05-RELATED"/>
    <property type="match status" value="1"/>
</dbReference>
<dbReference type="Pfam" id="PF07722">
    <property type="entry name" value="Peptidase_C26"/>
    <property type="match status" value="1"/>
</dbReference>
<dbReference type="AlphaFoldDB" id="A0A6J6CB41"/>
<accession>A0A6J6CB41</accession>
<dbReference type="GO" id="GO:0033969">
    <property type="term" value="F:gamma-glutamyl-gamma-aminobutyrate hydrolase activity"/>
    <property type="evidence" value="ECO:0007669"/>
    <property type="project" value="TreeGrafter"/>
</dbReference>
<gene>
    <name evidence="1" type="ORF">UFOPK1572_00009</name>
</gene>
<protein>
    <submittedName>
        <fullName evidence="1">Unannotated protein</fullName>
    </submittedName>
</protein>
<dbReference type="PANTHER" id="PTHR43235">
    <property type="entry name" value="GLUTAMINE AMIDOTRANSFERASE PB2B2.05-RELATED"/>
    <property type="match status" value="1"/>
</dbReference>
<dbReference type="Gene3D" id="3.40.50.880">
    <property type="match status" value="1"/>
</dbReference>
<dbReference type="GO" id="GO:0006598">
    <property type="term" value="P:polyamine catabolic process"/>
    <property type="evidence" value="ECO:0007669"/>
    <property type="project" value="TreeGrafter"/>
</dbReference>
<dbReference type="EMBL" id="CAEZTC010000001">
    <property type="protein sequence ID" value="CAB4548600.1"/>
    <property type="molecule type" value="Genomic_DNA"/>
</dbReference>
<reference evidence="1" key="1">
    <citation type="submission" date="2020-05" db="EMBL/GenBank/DDBJ databases">
        <authorList>
            <person name="Chiriac C."/>
            <person name="Salcher M."/>
            <person name="Ghai R."/>
            <person name="Kavagutti S V."/>
        </authorList>
    </citation>
    <scope>NUCLEOTIDE SEQUENCE</scope>
</reference>
<dbReference type="InterPro" id="IPR011697">
    <property type="entry name" value="Peptidase_C26"/>
</dbReference>
<dbReference type="InterPro" id="IPR029062">
    <property type="entry name" value="Class_I_gatase-like"/>
</dbReference>
<proteinExistence type="predicted"/>
<dbReference type="PROSITE" id="PS51273">
    <property type="entry name" value="GATASE_TYPE_1"/>
    <property type="match status" value="1"/>
</dbReference>
<sequence length="229" mass="25316">MKPLVLIPGRHSEQAAGHRTAVVTSGRLYADAIERAGGIAVILPPTTDIDVVRQAALRCDGFVFLGGGDVCPLTYGEQETARLYGVDESLDEFERNVMHEAIALDKPVLAVCRGHQMLNVALGGTLIQHLDTTEDHRDTMHEVELLDDSHVARAMGTTRPTVHSFHHQAIRELADDLQVVGTHEDGTIEAVQHITARWIVGVQWHPEDTAHVDPQQQQLFDELVRRAQQ</sequence>
<name>A0A6J6CB41_9ZZZZ</name>
<dbReference type="InterPro" id="IPR044668">
    <property type="entry name" value="PuuD-like"/>
</dbReference>